<dbReference type="GO" id="GO:0003677">
    <property type="term" value="F:DNA binding"/>
    <property type="evidence" value="ECO:0007669"/>
    <property type="project" value="TreeGrafter"/>
</dbReference>
<dbReference type="EMBL" id="SLXU01000001">
    <property type="protein sequence ID" value="TCP63141.1"/>
    <property type="molecule type" value="Genomic_DNA"/>
</dbReference>
<accession>A0A4R2RTC2</accession>
<feature type="binding site" evidence="3">
    <location>
        <position position="27"/>
    </location>
    <ligand>
        <name>FAD</name>
        <dbReference type="ChEBI" id="CHEBI:57692"/>
    </ligand>
</feature>
<comment type="caution">
    <text evidence="5">The sequence shown here is derived from an EMBL/GenBank/DDBJ whole genome shotgun (WGS) entry which is preliminary data.</text>
</comment>
<reference evidence="5 6" key="1">
    <citation type="submission" date="2019-03" db="EMBL/GenBank/DDBJ databases">
        <title>Genomic Encyclopedia of Type Strains, Phase IV (KMG-IV): sequencing the most valuable type-strain genomes for metagenomic binning, comparative biology and taxonomic classification.</title>
        <authorList>
            <person name="Goeker M."/>
        </authorList>
    </citation>
    <scope>NUCLEOTIDE SEQUENCE [LARGE SCALE GENOMIC DNA]</scope>
    <source>
        <strain evidence="5 6">DSM 24766</strain>
    </source>
</reference>
<dbReference type="SUPFAM" id="SSF48173">
    <property type="entry name" value="Cryptochrome/photolyase FAD-binding domain"/>
    <property type="match status" value="1"/>
</dbReference>
<comment type="cofactor">
    <cofactor evidence="3">
        <name>FAD</name>
        <dbReference type="ChEBI" id="CHEBI:57692"/>
    </cofactor>
    <text evidence="3">Binds 1 FAD per subunit.</text>
</comment>
<evidence type="ECO:0000256" key="3">
    <source>
        <dbReference type="PIRSR" id="PIRSR602081-1"/>
    </source>
</evidence>
<dbReference type="Gene3D" id="1.10.579.10">
    <property type="entry name" value="DNA Cyclobutane Dipyrimidine Photolyase, subunit A, domain 3"/>
    <property type="match status" value="1"/>
</dbReference>
<dbReference type="RefSeq" id="WP_132950080.1">
    <property type="nucleotide sequence ID" value="NZ_SLXU01000001.1"/>
</dbReference>
<dbReference type="InterPro" id="IPR036134">
    <property type="entry name" value="Crypto/Photolyase_FAD-like_sf"/>
</dbReference>
<name>A0A4R2RTC2_9RHOB</name>
<dbReference type="PANTHER" id="PTHR11455">
    <property type="entry name" value="CRYPTOCHROME"/>
    <property type="match status" value="1"/>
</dbReference>
<dbReference type="GO" id="GO:0071949">
    <property type="term" value="F:FAD binding"/>
    <property type="evidence" value="ECO:0007669"/>
    <property type="project" value="TreeGrafter"/>
</dbReference>
<keyword evidence="2 3" id="KW-0274">FAD</keyword>
<protein>
    <submittedName>
        <fullName evidence="5">Deoxyribodipyrimidine photo-lyase</fullName>
    </submittedName>
</protein>
<keyword evidence="1 3" id="KW-0285">Flavoprotein</keyword>
<feature type="binding site" evidence="3">
    <location>
        <position position="76"/>
    </location>
    <ligand>
        <name>FAD</name>
        <dbReference type="ChEBI" id="CHEBI:57692"/>
    </ligand>
</feature>
<dbReference type="OrthoDB" id="9772484at2"/>
<sequence>MTTRFPPTRDAALDRLARFVPRAGRDYAARRNFDLGPGQHLHVSCLSPWLRHRALTEEEVLRAVLARHTPVQAEKFIQEVFWRTYWKGWMEQRPDSWVQYRAGLNRARDRIATEDGLRARWASACQGTTGIDAFDAWARELVQTGYLHNHARMWFASIWIFTLRLPWELGADFFLRHLLDGDPASNTLGWRWVAGLQTRGKHYLARADNIVTYTGGRFHPRGLVAEAAPLEGPPPPSPAPLPSATRLPSGRVGLLLTEEDLSPGWLIEAGIRPVTMAALLSHARRSPLAVSAGVTEFTRALAADALARICDDGPIHETPEAIADWAAEHDLAVVATAHAPTGPAAEALATLEAALADRAIALTRHPRPYDLRAWPHATRGFFRFRQHIPDLLAAIGAGKATANATGAPAP</sequence>
<dbReference type="PANTHER" id="PTHR11455:SF9">
    <property type="entry name" value="CRYPTOCHROME CIRCADIAN CLOCK 5 ISOFORM X1"/>
    <property type="match status" value="1"/>
</dbReference>
<organism evidence="5 6">
    <name type="scientific">Rhodovulum bhavnagarense</name>
    <dbReference type="NCBI Taxonomy" id="992286"/>
    <lineage>
        <taxon>Bacteria</taxon>
        <taxon>Pseudomonadati</taxon>
        <taxon>Pseudomonadota</taxon>
        <taxon>Alphaproteobacteria</taxon>
        <taxon>Rhodobacterales</taxon>
        <taxon>Paracoccaceae</taxon>
        <taxon>Rhodovulum</taxon>
    </lineage>
</organism>
<dbReference type="InterPro" id="IPR002081">
    <property type="entry name" value="Cryptochrome/DNA_photolyase_1"/>
</dbReference>
<dbReference type="Pfam" id="PF03441">
    <property type="entry name" value="FAD_binding_7"/>
    <property type="match status" value="1"/>
</dbReference>
<evidence type="ECO:0000313" key="6">
    <source>
        <dbReference type="Proteomes" id="UP000295050"/>
    </source>
</evidence>
<gene>
    <name evidence="5" type="ORF">EV663_101408</name>
</gene>
<dbReference type="GO" id="GO:0003904">
    <property type="term" value="F:deoxyribodipyrimidine photo-lyase activity"/>
    <property type="evidence" value="ECO:0007669"/>
    <property type="project" value="TreeGrafter"/>
</dbReference>
<evidence type="ECO:0000256" key="1">
    <source>
        <dbReference type="ARBA" id="ARBA00022630"/>
    </source>
</evidence>
<evidence type="ECO:0000259" key="4">
    <source>
        <dbReference type="Pfam" id="PF03441"/>
    </source>
</evidence>
<evidence type="ECO:0000256" key="2">
    <source>
        <dbReference type="ARBA" id="ARBA00022827"/>
    </source>
</evidence>
<dbReference type="Gene3D" id="1.25.40.80">
    <property type="match status" value="1"/>
</dbReference>
<evidence type="ECO:0000313" key="5">
    <source>
        <dbReference type="EMBL" id="TCP63141.1"/>
    </source>
</evidence>
<dbReference type="InterPro" id="IPR005101">
    <property type="entry name" value="Cryptochr/Photolyase_FAD-bd"/>
</dbReference>
<keyword evidence="5" id="KW-0456">Lyase</keyword>
<dbReference type="AlphaFoldDB" id="A0A4R2RTC2"/>
<keyword evidence="6" id="KW-1185">Reference proteome</keyword>
<proteinExistence type="predicted"/>
<dbReference type="Proteomes" id="UP000295050">
    <property type="component" value="Unassembled WGS sequence"/>
</dbReference>
<feature type="domain" description="Cryptochrome/DNA photolyase FAD-binding" evidence="4">
    <location>
        <begin position="76"/>
        <end position="212"/>
    </location>
</feature>
<feature type="binding site" evidence="3">
    <location>
        <begin position="180"/>
        <end position="182"/>
    </location>
    <ligand>
        <name>FAD</name>
        <dbReference type="ChEBI" id="CHEBI:57692"/>
    </ligand>
</feature>